<dbReference type="Gene3D" id="3.30.1140.60">
    <property type="entry name" value="F-actin capping protein, alpha subunit"/>
    <property type="match status" value="1"/>
</dbReference>
<gene>
    <name evidence="5" type="ORF">CDAUBV1_LOCUS5594</name>
</gene>
<dbReference type="GO" id="GO:0008290">
    <property type="term" value="C:F-actin capping protein complex"/>
    <property type="evidence" value="ECO:0007669"/>
    <property type="project" value="UniProtKB-UniRule"/>
</dbReference>
<protein>
    <recommendedName>
        <fullName evidence="4">F-actin-capping protein subunit alpha</fullName>
    </recommendedName>
</protein>
<dbReference type="GO" id="GO:0030863">
    <property type="term" value="C:cortical cytoskeleton"/>
    <property type="evidence" value="ECO:0007669"/>
    <property type="project" value="TreeGrafter"/>
</dbReference>
<proteinExistence type="inferred from homology"/>
<dbReference type="PRINTS" id="PR00191">
    <property type="entry name" value="FACTINCAPA"/>
</dbReference>
<dbReference type="InterPro" id="IPR002189">
    <property type="entry name" value="CapZ_alpha"/>
</dbReference>
<keyword evidence="2 4" id="KW-0117">Actin capping</keyword>
<accession>A0AAV2T9K9</accession>
<organism evidence="5 6">
    <name type="scientific">Calicophoron daubneyi</name>
    <name type="common">Rumen fluke</name>
    <name type="synonym">Paramphistomum daubneyi</name>
    <dbReference type="NCBI Taxonomy" id="300641"/>
    <lineage>
        <taxon>Eukaryota</taxon>
        <taxon>Metazoa</taxon>
        <taxon>Spiralia</taxon>
        <taxon>Lophotrochozoa</taxon>
        <taxon>Platyhelminthes</taxon>
        <taxon>Trematoda</taxon>
        <taxon>Digenea</taxon>
        <taxon>Plagiorchiida</taxon>
        <taxon>Pronocephalata</taxon>
        <taxon>Paramphistomoidea</taxon>
        <taxon>Paramphistomidae</taxon>
        <taxon>Calicophoron</taxon>
    </lineage>
</organism>
<evidence type="ECO:0000313" key="5">
    <source>
        <dbReference type="EMBL" id="CAL5132754.1"/>
    </source>
</evidence>
<dbReference type="GO" id="GO:0051016">
    <property type="term" value="P:barbed-end actin filament capping"/>
    <property type="evidence" value="ECO:0007669"/>
    <property type="project" value="UniProtKB-UniRule"/>
</dbReference>
<dbReference type="InterPro" id="IPR037282">
    <property type="entry name" value="CapZ_alpha/beta"/>
</dbReference>
<dbReference type="Pfam" id="PF01267">
    <property type="entry name" value="F-actin_cap_A"/>
    <property type="match status" value="1"/>
</dbReference>
<sequence length="294" mass="32993">MVEEEISPEERASLSARLLLLAPPCEFNEVLEDVKTVSGCDQNVQKKLAAATAQYNRDQMITVRLPGSEHNSLLSVHGDLDGGYFLCPRMHVSFYYDHLKQCVGDVTELKPNDAEGGDIQAEPWRFALESAATEYCLEHFPGGTVAVYAPVARSNGRQLIMCMESHFSKHQSTGRWRSEWTVRMPDDLKGGIFPVHGVLKVQTHMYEEGNVQLISSKEVDFTLSASNAEELAKNCIRQIKEADCAYQIAVGENFKTMSDTTFKALRRQLPLTRSKIDWNKIITYQVGSELTRAT</sequence>
<name>A0AAV2T9K9_CALDB</name>
<evidence type="ECO:0000256" key="1">
    <source>
        <dbReference type="ARBA" id="ARBA00010479"/>
    </source>
</evidence>
<evidence type="ECO:0000256" key="2">
    <source>
        <dbReference type="ARBA" id="ARBA00022467"/>
    </source>
</evidence>
<dbReference type="Gene3D" id="3.90.1150.210">
    <property type="entry name" value="F-actin capping protein, beta subunit"/>
    <property type="match status" value="1"/>
</dbReference>
<dbReference type="Proteomes" id="UP001497525">
    <property type="component" value="Unassembled WGS sequence"/>
</dbReference>
<dbReference type="InterPro" id="IPR042276">
    <property type="entry name" value="CapZ_alpha/beta_2"/>
</dbReference>
<evidence type="ECO:0000256" key="4">
    <source>
        <dbReference type="RuleBase" id="RU365077"/>
    </source>
</evidence>
<comment type="similarity">
    <text evidence="1 4">Belongs to the F-actin-capping protein alpha subunit family.</text>
</comment>
<dbReference type="GO" id="GO:0030036">
    <property type="term" value="P:actin cytoskeleton organization"/>
    <property type="evidence" value="ECO:0007669"/>
    <property type="project" value="TreeGrafter"/>
</dbReference>
<evidence type="ECO:0000313" key="6">
    <source>
        <dbReference type="Proteomes" id="UP001497525"/>
    </source>
</evidence>
<dbReference type="FunFam" id="3.90.1150.210:FF:000003">
    <property type="entry name" value="F-actin-capping protein subunit alpha"/>
    <property type="match status" value="1"/>
</dbReference>
<dbReference type="GO" id="GO:0051015">
    <property type="term" value="F:actin filament binding"/>
    <property type="evidence" value="ECO:0007669"/>
    <property type="project" value="TreeGrafter"/>
</dbReference>
<comment type="subunit">
    <text evidence="4">Heterodimer of an alpha and a beta subunit.</text>
</comment>
<dbReference type="AlphaFoldDB" id="A0AAV2T9K9"/>
<reference evidence="5" key="1">
    <citation type="submission" date="2024-06" db="EMBL/GenBank/DDBJ databases">
        <authorList>
            <person name="Liu X."/>
            <person name="Lenzi L."/>
            <person name="Haldenby T S."/>
            <person name="Uol C."/>
        </authorList>
    </citation>
    <scope>NUCLEOTIDE SEQUENCE</scope>
</reference>
<dbReference type="SUPFAM" id="SSF90096">
    <property type="entry name" value="Subunits of heterodimeric actin filament capping protein Capz"/>
    <property type="match status" value="1"/>
</dbReference>
<dbReference type="PANTHER" id="PTHR10653:SF0">
    <property type="entry name" value="F-ACTIN-CAPPING PROTEIN SUBUNIT ALPHA"/>
    <property type="match status" value="1"/>
</dbReference>
<dbReference type="EMBL" id="CAXLJL010000134">
    <property type="protein sequence ID" value="CAL5132754.1"/>
    <property type="molecule type" value="Genomic_DNA"/>
</dbReference>
<comment type="caution">
    <text evidence="5">The sequence shown here is derived from an EMBL/GenBank/DDBJ whole genome shotgun (WGS) entry which is preliminary data.</text>
</comment>
<dbReference type="PANTHER" id="PTHR10653">
    <property type="entry name" value="F-ACTIN-CAPPING PROTEIN SUBUNIT ALPHA"/>
    <property type="match status" value="1"/>
</dbReference>
<comment type="function">
    <text evidence="4">F-actin-capping proteins bind in a Ca(2+)-independent manner to the fast growing ends of actin filaments (barbed end) thereby blocking the exchange of subunits at these ends. Unlike other capping proteins (such as gelsolin and severin), these proteins do not sever actin filaments.</text>
</comment>
<evidence type="ECO:0000256" key="3">
    <source>
        <dbReference type="ARBA" id="ARBA00023203"/>
    </source>
</evidence>
<keyword evidence="3 4" id="KW-0009">Actin-binding</keyword>
<dbReference type="InterPro" id="IPR042489">
    <property type="entry name" value="CapZ_alpha_1"/>
</dbReference>